<dbReference type="Gene3D" id="1.10.10.60">
    <property type="entry name" value="Homeodomain-like"/>
    <property type="match status" value="1"/>
</dbReference>
<feature type="domain" description="Myb-like" evidence="3">
    <location>
        <begin position="26"/>
        <end position="71"/>
    </location>
</feature>
<dbReference type="EMBL" id="BMAC01001279">
    <property type="protein sequence ID" value="GFQ06641.1"/>
    <property type="molecule type" value="Genomic_DNA"/>
</dbReference>
<evidence type="ECO:0000313" key="5">
    <source>
        <dbReference type="EMBL" id="GFQ06641.1"/>
    </source>
</evidence>
<dbReference type="PROSITE" id="PS51294">
    <property type="entry name" value="HTH_MYB"/>
    <property type="match status" value="1"/>
</dbReference>
<evidence type="ECO:0000313" key="6">
    <source>
        <dbReference type="Proteomes" id="UP000653305"/>
    </source>
</evidence>
<comment type="caution">
    <text evidence="5">The sequence shown here is derived from an EMBL/GenBank/DDBJ whole genome shotgun (WGS) entry which is preliminary data.</text>
</comment>
<dbReference type="InterPro" id="IPR001005">
    <property type="entry name" value="SANT/Myb"/>
</dbReference>
<feature type="domain" description="HTH myb-type" evidence="4">
    <location>
        <begin position="26"/>
        <end position="73"/>
    </location>
</feature>
<organism evidence="5 6">
    <name type="scientific">Phtheirospermum japonicum</name>
    <dbReference type="NCBI Taxonomy" id="374723"/>
    <lineage>
        <taxon>Eukaryota</taxon>
        <taxon>Viridiplantae</taxon>
        <taxon>Streptophyta</taxon>
        <taxon>Embryophyta</taxon>
        <taxon>Tracheophyta</taxon>
        <taxon>Spermatophyta</taxon>
        <taxon>Magnoliopsida</taxon>
        <taxon>eudicotyledons</taxon>
        <taxon>Gunneridae</taxon>
        <taxon>Pentapetalae</taxon>
        <taxon>asterids</taxon>
        <taxon>lamiids</taxon>
        <taxon>Lamiales</taxon>
        <taxon>Orobanchaceae</taxon>
        <taxon>Orobanchaceae incertae sedis</taxon>
        <taxon>Phtheirospermum</taxon>
    </lineage>
</organism>
<dbReference type="AlphaFoldDB" id="A0A830D3L2"/>
<dbReference type="SMART" id="SM00717">
    <property type="entry name" value="SANT"/>
    <property type="match status" value="1"/>
</dbReference>
<comment type="subcellular location">
    <subcellularLocation>
        <location evidence="1">Nucleus</location>
    </subcellularLocation>
</comment>
<evidence type="ECO:0000256" key="2">
    <source>
        <dbReference type="ARBA" id="ARBA00023242"/>
    </source>
</evidence>
<gene>
    <name evidence="5" type="ORF">PHJA_002808100</name>
</gene>
<dbReference type="Pfam" id="PF00249">
    <property type="entry name" value="Myb_DNA-binding"/>
    <property type="match status" value="1"/>
</dbReference>
<dbReference type="InterPro" id="IPR009057">
    <property type="entry name" value="Homeodomain-like_sf"/>
</dbReference>
<keyword evidence="2" id="KW-0539">Nucleus</keyword>
<protein>
    <submittedName>
        <fullName evidence="5">Transcription factor myb44</fullName>
    </submittedName>
</protein>
<evidence type="ECO:0000259" key="3">
    <source>
        <dbReference type="PROSITE" id="PS50090"/>
    </source>
</evidence>
<dbReference type="Proteomes" id="UP000653305">
    <property type="component" value="Unassembled WGS sequence"/>
</dbReference>
<dbReference type="SUPFAM" id="SSF46689">
    <property type="entry name" value="Homeodomain-like"/>
    <property type="match status" value="1"/>
</dbReference>
<keyword evidence="6" id="KW-1185">Reference proteome</keyword>
<dbReference type="OrthoDB" id="2143914at2759"/>
<evidence type="ECO:0000259" key="4">
    <source>
        <dbReference type="PROSITE" id="PS51294"/>
    </source>
</evidence>
<sequence>MIEDLSSNCLSWEADDGGGARGKVWGSWSPEEDAILTAAVKKFGLRNWSLIARGVPGWSGKSYRLGWCNQLVP</sequence>
<dbReference type="PROSITE" id="PS50090">
    <property type="entry name" value="MYB_LIKE"/>
    <property type="match status" value="1"/>
</dbReference>
<accession>A0A830D3L2</accession>
<evidence type="ECO:0000256" key="1">
    <source>
        <dbReference type="ARBA" id="ARBA00004123"/>
    </source>
</evidence>
<name>A0A830D3L2_9LAMI</name>
<proteinExistence type="predicted"/>
<reference evidence="5" key="1">
    <citation type="submission" date="2020-07" db="EMBL/GenBank/DDBJ databases">
        <title>Ethylene signaling mediates host invasion by parasitic plants.</title>
        <authorList>
            <person name="Yoshida S."/>
        </authorList>
    </citation>
    <scope>NUCLEOTIDE SEQUENCE</scope>
    <source>
        <strain evidence="5">Okayama</strain>
    </source>
</reference>
<dbReference type="GO" id="GO:0005634">
    <property type="term" value="C:nucleus"/>
    <property type="evidence" value="ECO:0007669"/>
    <property type="project" value="UniProtKB-SubCell"/>
</dbReference>
<dbReference type="CDD" id="cd00167">
    <property type="entry name" value="SANT"/>
    <property type="match status" value="1"/>
</dbReference>
<dbReference type="InterPro" id="IPR017930">
    <property type="entry name" value="Myb_dom"/>
</dbReference>